<dbReference type="EMBL" id="JAPCWZ010000005">
    <property type="protein sequence ID" value="KAK8862873.1"/>
    <property type="molecule type" value="Genomic_DNA"/>
</dbReference>
<accession>A0ABR2IHX8</accession>
<protein>
    <submittedName>
        <fullName evidence="2">T9SS type A sorting domain-containing protein</fullName>
    </submittedName>
</protein>
<name>A0ABR2IHX8_9PEZI</name>
<keyword evidence="3" id="KW-1185">Reference proteome</keyword>
<gene>
    <name evidence="2" type="ORF">PGQ11_009108</name>
</gene>
<reference evidence="2 3" key="1">
    <citation type="journal article" date="2024" name="IMA Fungus">
        <title>Apiospora arundinis, a panoply of carbohydrate-active enzymes and secondary metabolites.</title>
        <authorList>
            <person name="Sorensen T."/>
            <person name="Petersen C."/>
            <person name="Muurmann A.T."/>
            <person name="Christiansen J.V."/>
            <person name="Brundto M.L."/>
            <person name="Overgaard C.K."/>
            <person name="Boysen A.T."/>
            <person name="Wollenberg R.D."/>
            <person name="Larsen T.O."/>
            <person name="Sorensen J.L."/>
            <person name="Nielsen K.L."/>
            <person name="Sondergaard T.E."/>
        </authorList>
    </citation>
    <scope>NUCLEOTIDE SEQUENCE [LARGE SCALE GENOMIC DNA]</scope>
    <source>
        <strain evidence="2 3">AAU 773</strain>
    </source>
</reference>
<sequence length="623" mass="69427">MSGHVHDSRRLFTQSLSTECHSFLQSSYRYSHSYLPCTYHLIMYPSKPLKALFIIANHIIATHIPFHAIYSAQLFGDSEPDSDVGGLVRRAKPGDTNIWDTKSCCVSECPKDQIQNPKDCSECVKCGNGEKPDPEQRKCIKGDCAECPNGKARDPADCKKCITCPSGQAPSPDKTKCVKDDCAACPKDKIRDASDCKKCISCPKDKVPSADQKVCEEKKCITCPKDQVQEGPDCTKCKKCGPGEKPDAQQKACTKDCAKCGPKEIRDPKDCNKCINKQKRFEEKLKKMTDMRKQKMRDLLKDRSKLFEKKRAKMQEKHNKSTKEKAPRRKQSKLRRMGRCVTLVPLVMGGGYANDVDDLFDQEFVESDDMLKFWPEGMSVKEVDNWVDEGTDSFFESEAYQMKWLDKGREKSSITFEYKYQPPSGMGGGIKVNKRNANDGTREISGGAFEHKYAPPSGMGGGIKVVKRGDDDVADGDALVAEPKTGELDLVTREGTWTVSVSYGENVPSMFRRRSDMDSPPASTTDLVVHNPHPTTTALTSDLQARCIPFCLIPIFQAIMGLLRVFAGIAVRIGLRVAGRALQTGIRVSKAANKISKVKKLDKGKEISKDANWKRCLQGLEPW</sequence>
<comment type="caution">
    <text evidence="2">The sequence shown here is derived from an EMBL/GenBank/DDBJ whole genome shotgun (WGS) entry which is preliminary data.</text>
</comment>
<feature type="compositionally biased region" description="Basic and acidic residues" evidence="1">
    <location>
        <begin position="309"/>
        <end position="325"/>
    </location>
</feature>
<evidence type="ECO:0000313" key="2">
    <source>
        <dbReference type="EMBL" id="KAK8862873.1"/>
    </source>
</evidence>
<feature type="region of interest" description="Disordered" evidence="1">
    <location>
        <begin position="309"/>
        <end position="334"/>
    </location>
</feature>
<organism evidence="2 3">
    <name type="scientific">Apiospora arundinis</name>
    <dbReference type="NCBI Taxonomy" id="335852"/>
    <lineage>
        <taxon>Eukaryota</taxon>
        <taxon>Fungi</taxon>
        <taxon>Dikarya</taxon>
        <taxon>Ascomycota</taxon>
        <taxon>Pezizomycotina</taxon>
        <taxon>Sordariomycetes</taxon>
        <taxon>Xylariomycetidae</taxon>
        <taxon>Amphisphaeriales</taxon>
        <taxon>Apiosporaceae</taxon>
        <taxon>Apiospora</taxon>
    </lineage>
</organism>
<evidence type="ECO:0000313" key="3">
    <source>
        <dbReference type="Proteomes" id="UP001390339"/>
    </source>
</evidence>
<dbReference type="Proteomes" id="UP001390339">
    <property type="component" value="Unassembled WGS sequence"/>
</dbReference>
<evidence type="ECO:0000256" key="1">
    <source>
        <dbReference type="SAM" id="MobiDB-lite"/>
    </source>
</evidence>
<proteinExistence type="predicted"/>